<proteinExistence type="predicted"/>
<dbReference type="EMBL" id="JAMYWD010000003">
    <property type="protein sequence ID" value="KAJ4976637.1"/>
    <property type="molecule type" value="Genomic_DNA"/>
</dbReference>
<dbReference type="Proteomes" id="UP001141806">
    <property type="component" value="Unassembled WGS sequence"/>
</dbReference>
<keyword evidence="8" id="KW-1185">Reference proteome</keyword>
<evidence type="ECO:0000259" key="5">
    <source>
        <dbReference type="Pfam" id="PF13976"/>
    </source>
</evidence>
<dbReference type="Pfam" id="PF07727">
    <property type="entry name" value="RVT_2"/>
    <property type="match status" value="1"/>
</dbReference>
<dbReference type="Pfam" id="PF13976">
    <property type="entry name" value="gag_pre-integrs"/>
    <property type="match status" value="1"/>
</dbReference>
<dbReference type="GO" id="GO:0008233">
    <property type="term" value="F:peptidase activity"/>
    <property type="evidence" value="ECO:0007669"/>
    <property type="project" value="UniProtKB-KW"/>
</dbReference>
<dbReference type="InterPro" id="IPR013103">
    <property type="entry name" value="RVT_2"/>
</dbReference>
<accession>A0A9Q0KTX7</accession>
<comment type="caution">
    <text evidence="7">The sequence shown here is derived from an EMBL/GenBank/DDBJ whole genome shotgun (WGS) entry which is preliminary data.</text>
</comment>
<dbReference type="Pfam" id="PF22936">
    <property type="entry name" value="Pol_BBD"/>
    <property type="match status" value="1"/>
</dbReference>
<sequence length="273" mass="30177">MCPNRDWFTTYKAIEGASVLMGNNVVCKIVGIGTVRIKCHDGIVRTLTDVRHIPDLKKNLISLSTLNSIGCSYTGGGGALKVSKGSLVVMKGNKVNNLYVLQGSTVTGSADVSSSSDSDKDTTHLWHMRLGHMSERGMTNLSKRGLLCGDHTTSLDYCGHCVFGKQTRVSFSTSSHTTKGTLDYIHSDLWGLAQVPSKDDMLIAAKNMSHIQVLKRQLSDEFEMKDLGAAKKILGMEIRTDRKVGKLYLSQKSYIEKICYEFLQSLSRTMRTW</sequence>
<dbReference type="PANTHER" id="PTHR42648">
    <property type="entry name" value="TRANSPOSASE, PUTATIVE-RELATED"/>
    <property type="match status" value="1"/>
</dbReference>
<dbReference type="GO" id="GO:0006508">
    <property type="term" value="P:proteolysis"/>
    <property type="evidence" value="ECO:0007669"/>
    <property type="project" value="UniProtKB-KW"/>
</dbReference>
<evidence type="ECO:0000259" key="4">
    <source>
        <dbReference type="Pfam" id="PF07727"/>
    </source>
</evidence>
<dbReference type="PANTHER" id="PTHR42648:SF28">
    <property type="entry name" value="TRANSPOSON-ENCODED PROTEIN WITH RIBONUCLEASE H-LIKE AND RETROVIRUS ZINC FINGER-LIKE DOMAINS"/>
    <property type="match status" value="1"/>
</dbReference>
<dbReference type="InterPro" id="IPR025724">
    <property type="entry name" value="GAG-pre-integrase_dom"/>
</dbReference>
<evidence type="ECO:0000256" key="2">
    <source>
        <dbReference type="ARBA" id="ARBA00022723"/>
    </source>
</evidence>
<dbReference type="AlphaFoldDB" id="A0A9Q0KTX7"/>
<feature type="domain" description="Retrovirus-related Pol polyprotein from transposon TNT 1-94-like beta-barrel" evidence="6">
    <location>
        <begin position="1"/>
        <end position="71"/>
    </location>
</feature>
<dbReference type="InterPro" id="IPR054722">
    <property type="entry name" value="PolX-like_BBD"/>
</dbReference>
<feature type="domain" description="Reverse transcriptase Ty1/copia-type" evidence="4">
    <location>
        <begin position="199"/>
        <end position="262"/>
    </location>
</feature>
<feature type="domain" description="GAG-pre-integrase" evidence="5">
    <location>
        <begin position="97"/>
        <end position="166"/>
    </location>
</feature>
<gene>
    <name evidence="7" type="ORF">NE237_001743</name>
</gene>
<evidence type="ECO:0000313" key="8">
    <source>
        <dbReference type="Proteomes" id="UP001141806"/>
    </source>
</evidence>
<dbReference type="OrthoDB" id="784048at2759"/>
<evidence type="ECO:0000313" key="7">
    <source>
        <dbReference type="EMBL" id="KAJ4976637.1"/>
    </source>
</evidence>
<evidence type="ECO:0008006" key="9">
    <source>
        <dbReference type="Google" id="ProtNLM"/>
    </source>
</evidence>
<keyword evidence="1" id="KW-0645">Protease</keyword>
<dbReference type="GO" id="GO:0046872">
    <property type="term" value="F:metal ion binding"/>
    <property type="evidence" value="ECO:0007669"/>
    <property type="project" value="UniProtKB-KW"/>
</dbReference>
<protein>
    <recommendedName>
        <fullName evidence="9">GAG-pre-integrase domain-containing protein</fullName>
    </recommendedName>
</protein>
<name>A0A9Q0KTX7_9MAGN</name>
<keyword evidence="2" id="KW-0479">Metal-binding</keyword>
<dbReference type="InterPro" id="IPR039537">
    <property type="entry name" value="Retrotran_Ty1/copia-like"/>
</dbReference>
<evidence type="ECO:0000256" key="3">
    <source>
        <dbReference type="ARBA" id="ARBA00022801"/>
    </source>
</evidence>
<reference evidence="7" key="1">
    <citation type="journal article" date="2023" name="Plant J.">
        <title>The genome of the king protea, Protea cynaroides.</title>
        <authorList>
            <person name="Chang J."/>
            <person name="Duong T.A."/>
            <person name="Schoeman C."/>
            <person name="Ma X."/>
            <person name="Roodt D."/>
            <person name="Barker N."/>
            <person name="Li Z."/>
            <person name="Van de Peer Y."/>
            <person name="Mizrachi E."/>
        </authorList>
    </citation>
    <scope>NUCLEOTIDE SEQUENCE</scope>
    <source>
        <tissue evidence="7">Young leaves</tissue>
    </source>
</reference>
<organism evidence="7 8">
    <name type="scientific">Protea cynaroides</name>
    <dbReference type="NCBI Taxonomy" id="273540"/>
    <lineage>
        <taxon>Eukaryota</taxon>
        <taxon>Viridiplantae</taxon>
        <taxon>Streptophyta</taxon>
        <taxon>Embryophyta</taxon>
        <taxon>Tracheophyta</taxon>
        <taxon>Spermatophyta</taxon>
        <taxon>Magnoliopsida</taxon>
        <taxon>Proteales</taxon>
        <taxon>Proteaceae</taxon>
        <taxon>Protea</taxon>
    </lineage>
</organism>
<evidence type="ECO:0000259" key="6">
    <source>
        <dbReference type="Pfam" id="PF22936"/>
    </source>
</evidence>
<keyword evidence="3" id="KW-0378">Hydrolase</keyword>
<evidence type="ECO:0000256" key="1">
    <source>
        <dbReference type="ARBA" id="ARBA00022670"/>
    </source>
</evidence>